<name>A0A840TJH5_9BACT</name>
<dbReference type="RefSeq" id="WP_184173053.1">
    <property type="nucleotide sequence ID" value="NZ_JACHGF010000002.1"/>
</dbReference>
<evidence type="ECO:0000313" key="1">
    <source>
        <dbReference type="EMBL" id="MBB5283561.1"/>
    </source>
</evidence>
<accession>A0A840TJH5</accession>
<proteinExistence type="predicted"/>
<sequence length="98" mass="10944">MIAFILQYTENGRSGTITFSSPETTFDMWYEFAASPALVIIGIPTPQHWEAQTKTPLPTRAALLDQIAKQVIKDKVGSNGYHHVDDHTITIFTGKNPR</sequence>
<keyword evidence="2" id="KW-1185">Reference proteome</keyword>
<dbReference type="EMBL" id="JACHGF010000002">
    <property type="protein sequence ID" value="MBB5283561.1"/>
    <property type="molecule type" value="Genomic_DNA"/>
</dbReference>
<reference evidence="1 2" key="1">
    <citation type="submission" date="2020-08" db="EMBL/GenBank/DDBJ databases">
        <title>Genomic Encyclopedia of Type Strains, Phase IV (KMG-IV): sequencing the most valuable type-strain genomes for metagenomic binning, comparative biology and taxonomic classification.</title>
        <authorList>
            <person name="Goeker M."/>
        </authorList>
    </citation>
    <scope>NUCLEOTIDE SEQUENCE [LARGE SCALE GENOMIC DNA]</scope>
    <source>
        <strain evidence="1 2">DSM 105074</strain>
    </source>
</reference>
<comment type="caution">
    <text evidence="1">The sequence shown here is derived from an EMBL/GenBank/DDBJ whole genome shotgun (WGS) entry which is preliminary data.</text>
</comment>
<dbReference type="Proteomes" id="UP000557307">
    <property type="component" value="Unassembled WGS sequence"/>
</dbReference>
<dbReference type="AlphaFoldDB" id="A0A840TJH5"/>
<protein>
    <submittedName>
        <fullName evidence="1">Uncharacterized protein</fullName>
    </submittedName>
</protein>
<gene>
    <name evidence="1" type="ORF">HNQ92_001687</name>
</gene>
<organism evidence="1 2">
    <name type="scientific">Rhabdobacter roseus</name>
    <dbReference type="NCBI Taxonomy" id="1655419"/>
    <lineage>
        <taxon>Bacteria</taxon>
        <taxon>Pseudomonadati</taxon>
        <taxon>Bacteroidota</taxon>
        <taxon>Cytophagia</taxon>
        <taxon>Cytophagales</taxon>
        <taxon>Cytophagaceae</taxon>
        <taxon>Rhabdobacter</taxon>
    </lineage>
</organism>
<evidence type="ECO:0000313" key="2">
    <source>
        <dbReference type="Proteomes" id="UP000557307"/>
    </source>
</evidence>